<dbReference type="eggNOG" id="COG0662">
    <property type="taxonomic scope" value="Bacteria"/>
</dbReference>
<keyword evidence="1" id="KW-0805">Transcription regulation</keyword>
<keyword evidence="3" id="KW-0804">Transcription</keyword>
<keyword evidence="6" id="KW-1185">Reference proteome</keyword>
<dbReference type="InterPro" id="IPR014710">
    <property type="entry name" value="RmlC-like_jellyroll"/>
</dbReference>
<gene>
    <name evidence="5" type="ORF">GCWU0000282_003251</name>
</gene>
<comment type="caution">
    <text evidence="5">The sequence shown here is derived from an EMBL/GenBank/DDBJ whole genome shotgun (WGS) entry which is preliminary data.</text>
</comment>
<dbReference type="Proteomes" id="UP000018227">
    <property type="component" value="Unassembled WGS sequence"/>
</dbReference>
<dbReference type="EMBL" id="ACIL03000021">
    <property type="protein sequence ID" value="ESL01690.1"/>
    <property type="molecule type" value="Genomic_DNA"/>
</dbReference>
<dbReference type="OrthoDB" id="9801308at2"/>
<evidence type="ECO:0000256" key="2">
    <source>
        <dbReference type="ARBA" id="ARBA00023125"/>
    </source>
</evidence>
<feature type="domain" description="HTH araC/xylS-type" evidence="4">
    <location>
        <begin position="172"/>
        <end position="270"/>
    </location>
</feature>
<protein>
    <submittedName>
        <fullName evidence="5">Transcriptional regulator, AraC family</fullName>
    </submittedName>
</protein>
<evidence type="ECO:0000259" key="4">
    <source>
        <dbReference type="PROSITE" id="PS01124"/>
    </source>
</evidence>
<evidence type="ECO:0000313" key="5">
    <source>
        <dbReference type="EMBL" id="ESL01690.1"/>
    </source>
</evidence>
<dbReference type="Pfam" id="PF12833">
    <property type="entry name" value="HTH_18"/>
    <property type="match status" value="1"/>
</dbReference>
<accession>V2Z450</accession>
<dbReference type="InterPro" id="IPR003313">
    <property type="entry name" value="AraC-bd"/>
</dbReference>
<keyword evidence="2" id="KW-0238">DNA-binding</keyword>
<organism evidence="5 6">
    <name type="scientific">Catonella morbi ATCC 51271</name>
    <dbReference type="NCBI Taxonomy" id="592026"/>
    <lineage>
        <taxon>Bacteria</taxon>
        <taxon>Bacillati</taxon>
        <taxon>Bacillota</taxon>
        <taxon>Clostridia</taxon>
        <taxon>Lachnospirales</taxon>
        <taxon>Lachnospiraceae</taxon>
        <taxon>Catonella</taxon>
    </lineage>
</organism>
<dbReference type="PROSITE" id="PS01124">
    <property type="entry name" value="HTH_ARAC_FAMILY_2"/>
    <property type="match status" value="1"/>
</dbReference>
<dbReference type="InterPro" id="IPR018060">
    <property type="entry name" value="HTH_AraC"/>
</dbReference>
<dbReference type="InterPro" id="IPR018062">
    <property type="entry name" value="HTH_AraC-typ_CS"/>
</dbReference>
<evidence type="ECO:0000256" key="3">
    <source>
        <dbReference type="ARBA" id="ARBA00023163"/>
    </source>
</evidence>
<dbReference type="Pfam" id="PF02311">
    <property type="entry name" value="AraC_binding"/>
    <property type="match status" value="1"/>
</dbReference>
<dbReference type="SUPFAM" id="SSF46689">
    <property type="entry name" value="Homeodomain-like"/>
    <property type="match status" value="2"/>
</dbReference>
<dbReference type="SUPFAM" id="SSF51215">
    <property type="entry name" value="Regulatory protein AraC"/>
    <property type="match status" value="1"/>
</dbReference>
<dbReference type="PANTHER" id="PTHR43280:SF2">
    <property type="entry name" value="HTH-TYPE TRANSCRIPTIONAL REGULATOR EXSA"/>
    <property type="match status" value="1"/>
</dbReference>
<dbReference type="InterPro" id="IPR020449">
    <property type="entry name" value="Tscrpt_reg_AraC-type_HTH"/>
</dbReference>
<dbReference type="InterPro" id="IPR037923">
    <property type="entry name" value="HTH-like"/>
</dbReference>
<sequence length="272" mass="31165">MGFSNYKITDKPSDTTKSNLIYITYTKYENDWPSFMHTHPFTELFLVTGGVGEFYVENNIYPLKKGDFILVNPNASHTEKSDEKNPLEYIAVAVDNFSLNLTDTNHLMFNCISKNPNIIKYMDSMLAEQEGNKAYSDHICQNILEIILIEILRITKSDIDTEPTVNASKECFKLKKYMDSNYASKITIDDLAKLSNLNKYYLIHSFNKYFGSSPINYLCGIRIRAAKELLENSDYSISQISQSTGFSSQSYFTQCFIKSCGLSPKAYRNRTK</sequence>
<dbReference type="SMART" id="SM00342">
    <property type="entry name" value="HTH_ARAC"/>
    <property type="match status" value="1"/>
</dbReference>
<dbReference type="Gene3D" id="2.60.120.10">
    <property type="entry name" value="Jelly Rolls"/>
    <property type="match status" value="1"/>
</dbReference>
<dbReference type="GO" id="GO:0003700">
    <property type="term" value="F:DNA-binding transcription factor activity"/>
    <property type="evidence" value="ECO:0007669"/>
    <property type="project" value="InterPro"/>
</dbReference>
<evidence type="ECO:0000313" key="6">
    <source>
        <dbReference type="Proteomes" id="UP000018227"/>
    </source>
</evidence>
<proteinExistence type="predicted"/>
<evidence type="ECO:0000256" key="1">
    <source>
        <dbReference type="ARBA" id="ARBA00023015"/>
    </source>
</evidence>
<dbReference type="PROSITE" id="PS00041">
    <property type="entry name" value="HTH_ARAC_FAMILY_1"/>
    <property type="match status" value="1"/>
</dbReference>
<dbReference type="GO" id="GO:0043565">
    <property type="term" value="F:sequence-specific DNA binding"/>
    <property type="evidence" value="ECO:0007669"/>
    <property type="project" value="InterPro"/>
</dbReference>
<dbReference type="AlphaFoldDB" id="V2Z450"/>
<reference evidence="5 6" key="1">
    <citation type="submission" date="2013-06" db="EMBL/GenBank/DDBJ databases">
        <authorList>
            <person name="Weinstock G."/>
            <person name="Sodergren E."/>
            <person name="Clifton S."/>
            <person name="Fulton L."/>
            <person name="Fulton B."/>
            <person name="Courtney L."/>
            <person name="Fronick C."/>
            <person name="Harrison M."/>
            <person name="Strong C."/>
            <person name="Farmer C."/>
            <person name="Delahaunty K."/>
            <person name="Markovic C."/>
            <person name="Hall O."/>
            <person name="Minx P."/>
            <person name="Tomlinson C."/>
            <person name="Mitreva M."/>
            <person name="Nelson J."/>
            <person name="Hou S."/>
            <person name="Wollam A."/>
            <person name="Pepin K.H."/>
            <person name="Johnson M."/>
            <person name="Bhonagiri V."/>
            <person name="Nash W.E."/>
            <person name="Warren W."/>
            <person name="Chinwalla A."/>
            <person name="Mardis E.R."/>
            <person name="Wilson R.K."/>
        </authorList>
    </citation>
    <scope>NUCLEOTIDE SEQUENCE [LARGE SCALE GENOMIC DNA]</scope>
    <source>
        <strain evidence="5 6">ATCC 51271</strain>
    </source>
</reference>
<dbReference type="InterPro" id="IPR009057">
    <property type="entry name" value="Homeodomain-like_sf"/>
</dbReference>
<dbReference type="PRINTS" id="PR00032">
    <property type="entry name" value="HTHARAC"/>
</dbReference>
<dbReference type="RefSeq" id="WP_023356089.1">
    <property type="nucleotide sequence ID" value="NZ_KI535371.1"/>
</dbReference>
<dbReference type="Gene3D" id="1.10.10.60">
    <property type="entry name" value="Homeodomain-like"/>
    <property type="match status" value="2"/>
</dbReference>
<dbReference type="STRING" id="592026.GCWU0000282_003251"/>
<dbReference type="HOGENOM" id="CLU_000445_88_6_9"/>
<name>V2Z450_9FIRM</name>
<dbReference type="PANTHER" id="PTHR43280">
    <property type="entry name" value="ARAC-FAMILY TRANSCRIPTIONAL REGULATOR"/>
    <property type="match status" value="1"/>
</dbReference>
<dbReference type="eggNOG" id="COG2207">
    <property type="taxonomic scope" value="Bacteria"/>
</dbReference>